<dbReference type="SUPFAM" id="SSF82895">
    <property type="entry name" value="TSP-1 type 1 repeat"/>
    <property type="match status" value="1"/>
</dbReference>
<dbReference type="PANTHER" id="PTHR22918:SF1">
    <property type="entry name" value="FIBRONECTIN TYPE-II DOMAIN-CONTAINING PROTEIN"/>
    <property type="match status" value="1"/>
</dbReference>
<dbReference type="InterPro" id="IPR000562">
    <property type="entry name" value="FN_type2_dom"/>
</dbReference>
<dbReference type="SUPFAM" id="SSF110221">
    <property type="entry name" value="AbfB domain"/>
    <property type="match status" value="1"/>
</dbReference>
<dbReference type="GO" id="GO:0009986">
    <property type="term" value="C:cell surface"/>
    <property type="evidence" value="ECO:0007669"/>
    <property type="project" value="TreeGrafter"/>
</dbReference>
<keyword evidence="5" id="KW-1015">Disulfide bond</keyword>
<dbReference type="GO" id="GO:0005576">
    <property type="term" value="C:extracellular region"/>
    <property type="evidence" value="ECO:0007669"/>
    <property type="project" value="UniProtKB-SubCell"/>
</dbReference>
<comment type="similarity">
    <text evidence="2">Belongs to the seminal plasma protein family.</text>
</comment>
<dbReference type="Pfam" id="PF00090">
    <property type="entry name" value="TSP_1"/>
    <property type="match status" value="1"/>
</dbReference>
<dbReference type="Gene3D" id="2.80.10.50">
    <property type="match status" value="1"/>
</dbReference>
<dbReference type="Gene3D" id="2.10.10.10">
    <property type="entry name" value="Fibronectin, type II, collagen-binding"/>
    <property type="match status" value="1"/>
</dbReference>
<protein>
    <recommendedName>
        <fullName evidence="9">Fibronectin type-II domain-containing protein</fullName>
    </recommendedName>
</protein>
<dbReference type="CDD" id="cd00062">
    <property type="entry name" value="FN2"/>
    <property type="match status" value="1"/>
</dbReference>
<dbReference type="Proteomes" id="UP000887567">
    <property type="component" value="Unplaced"/>
</dbReference>
<dbReference type="Pfam" id="PF05270">
    <property type="entry name" value="AbfB"/>
    <property type="match status" value="1"/>
</dbReference>
<name>A0A913Y551_EXADI</name>
<evidence type="ECO:0000256" key="4">
    <source>
        <dbReference type="ARBA" id="ARBA00022737"/>
    </source>
</evidence>
<evidence type="ECO:0000259" key="9">
    <source>
        <dbReference type="PROSITE" id="PS51092"/>
    </source>
</evidence>
<dbReference type="InterPro" id="IPR013806">
    <property type="entry name" value="Kringle-like"/>
</dbReference>
<dbReference type="SUPFAM" id="SSF57440">
    <property type="entry name" value="Kringle-like"/>
    <property type="match status" value="1"/>
</dbReference>
<evidence type="ECO:0000256" key="7">
    <source>
        <dbReference type="SAM" id="MobiDB-lite"/>
    </source>
</evidence>
<keyword evidence="3" id="KW-0964">Secreted</keyword>
<dbReference type="RefSeq" id="XP_020914876.1">
    <property type="nucleotide sequence ID" value="XM_021059217.2"/>
</dbReference>
<evidence type="ECO:0000256" key="5">
    <source>
        <dbReference type="ARBA" id="ARBA00023157"/>
    </source>
</evidence>
<dbReference type="PANTHER" id="PTHR22918">
    <property type="entry name" value="SEMINAL PLASMA PROTEIN"/>
    <property type="match status" value="1"/>
</dbReference>
<comment type="caution">
    <text evidence="6">Lacks conserved residue(s) required for the propagation of feature annotation.</text>
</comment>
<dbReference type="PROSITE" id="PS00023">
    <property type="entry name" value="FN2_1"/>
    <property type="match status" value="1"/>
</dbReference>
<dbReference type="InterPro" id="IPR051666">
    <property type="entry name" value="SP_Capacitation_Regulator"/>
</dbReference>
<dbReference type="SMART" id="SM00209">
    <property type="entry name" value="TSP1"/>
    <property type="match status" value="1"/>
</dbReference>
<dbReference type="Gene3D" id="2.20.100.10">
    <property type="entry name" value="Thrombospondin type-1 (TSP1) repeat"/>
    <property type="match status" value="1"/>
</dbReference>
<dbReference type="GeneID" id="110252396"/>
<dbReference type="InterPro" id="IPR007934">
    <property type="entry name" value="AbfB_ABD"/>
</dbReference>
<dbReference type="GO" id="GO:0046373">
    <property type="term" value="P:L-arabinose metabolic process"/>
    <property type="evidence" value="ECO:0007669"/>
    <property type="project" value="InterPro"/>
</dbReference>
<dbReference type="GO" id="GO:0008201">
    <property type="term" value="F:heparin binding"/>
    <property type="evidence" value="ECO:0007669"/>
    <property type="project" value="TreeGrafter"/>
</dbReference>
<feature type="compositionally biased region" description="Polar residues" evidence="7">
    <location>
        <begin position="503"/>
        <end position="517"/>
    </location>
</feature>
<dbReference type="OrthoDB" id="406838at2759"/>
<dbReference type="InterPro" id="IPR036383">
    <property type="entry name" value="TSP1_rpt_sf"/>
</dbReference>
<feature type="signal peptide" evidence="8">
    <location>
        <begin position="1"/>
        <end position="19"/>
    </location>
</feature>
<evidence type="ECO:0000256" key="6">
    <source>
        <dbReference type="PROSITE-ProRule" id="PRU00479"/>
    </source>
</evidence>
<dbReference type="KEGG" id="epa:110252396"/>
<feature type="chain" id="PRO_5037941659" description="Fibronectin type-II domain-containing protein" evidence="8">
    <location>
        <begin position="20"/>
        <end position="852"/>
    </location>
</feature>
<feature type="region of interest" description="Disordered" evidence="7">
    <location>
        <begin position="503"/>
        <end position="535"/>
    </location>
</feature>
<dbReference type="AlphaFoldDB" id="A0A913Y551"/>
<feature type="region of interest" description="Disordered" evidence="7">
    <location>
        <begin position="261"/>
        <end position="289"/>
    </location>
</feature>
<feature type="domain" description="Fibronectin type-II" evidence="9">
    <location>
        <begin position="731"/>
        <end position="778"/>
    </location>
</feature>
<accession>A0A913Y551</accession>
<evidence type="ECO:0000256" key="8">
    <source>
        <dbReference type="SAM" id="SignalP"/>
    </source>
</evidence>
<keyword evidence="8" id="KW-0732">Signal</keyword>
<dbReference type="InterPro" id="IPR000884">
    <property type="entry name" value="TSP1_rpt"/>
</dbReference>
<dbReference type="PRINTS" id="PR00013">
    <property type="entry name" value="FNTYPEII"/>
</dbReference>
<dbReference type="InterPro" id="IPR036943">
    <property type="entry name" value="FN_type2_sf"/>
</dbReference>
<dbReference type="SMART" id="SM00059">
    <property type="entry name" value="FN2"/>
    <property type="match status" value="1"/>
</dbReference>
<dbReference type="FunFam" id="2.10.10.10:FF:000009">
    <property type="entry name" value="Epididymal sperm-binding protein 1"/>
    <property type="match status" value="1"/>
</dbReference>
<keyword evidence="11" id="KW-1185">Reference proteome</keyword>
<comment type="subcellular location">
    <subcellularLocation>
        <location evidence="1">Secreted</location>
    </subcellularLocation>
</comment>
<keyword evidence="4" id="KW-0677">Repeat</keyword>
<evidence type="ECO:0000256" key="1">
    <source>
        <dbReference type="ARBA" id="ARBA00004613"/>
    </source>
</evidence>
<evidence type="ECO:0000313" key="11">
    <source>
        <dbReference type="Proteomes" id="UP000887567"/>
    </source>
</evidence>
<dbReference type="InterPro" id="IPR036195">
    <property type="entry name" value="AbfB_ABD_sf"/>
</dbReference>
<dbReference type="OMA" id="NYKFHLE"/>
<sequence>MDVVWTYVLFILCLDQVFSLPAGKNITLTQLFSTSLADLPDMVENVKRAYNGMGVHAQENTVFLGQNPTMFRLHRPGFQHVARSVSLESNVRPGLYLRYKNYKFRLEQAKPTGLFEKDSTFIERHPFGADSISLELFTHPGWFVCHDIKKPFILRADSKVFRSKEFDQKCVFRQSVHKIYSGPKESDNDEKEEEKAAELLDSLVSQESLGGILSVKNGQKKSDSMPAPIVGTPESVAGTPHDIVPKKGAPPLNMAGANPVPKKVSPQASPVSNMPPKKVSSQKSPLLNMVPKNVPPQKSVLSNMPHKNVAPHRSTKVNVLPKKMSHQLSSLMPNMMPIAKPLVPYHTSTLAKMFPKPLQVKAFHGVSPALMRNTFQRNQQLNRYKVARMRYLNALRRKALAMKTIPRMQYAGYISGIKKQNTAYSTTYNSQNPMYQYPNKLNYASKWGVGQVGQPLGPGSMRPGKVLTMSRNTAYKTPPSQLPPSSKAPSFKFVAVGNVQEAGAQTTSQTKSLTSPGSGRGSGETPANSREPKVIDPKTAVYNMGDKCISIRFYNKIRKPVRIVSSMKRAGYLVTAETFKLKTIFKHARKDRKVHFYAQDLDDKDDILLNNNNVITVIPGPCDLPYRSIYLSKNGQFTNDEIETFLKVEEQKLSSEQIKKTVTTGSTAADGFSQWSPFGPCSASCGNGLQTRSRTCLPKRACLGTTKESRACILTPCAEPIKCIKTSGGNSAGKCCAMPFIFQDTVYDKCITHARTGDLWCATTPNYDTDKSWGFCKTTGRRSDLLSYRPNTLTSSPASPLSYRALVPNTCDKSCYNMCVPGCHVTCCSAHALAFPSVSKKKAITKTKQHRR</sequence>
<reference evidence="10" key="1">
    <citation type="submission" date="2022-11" db="UniProtKB">
        <authorList>
            <consortium name="EnsemblMetazoa"/>
        </authorList>
    </citation>
    <scope>IDENTIFICATION</scope>
</reference>
<dbReference type="PROSITE" id="PS51092">
    <property type="entry name" value="FN2_2"/>
    <property type="match status" value="1"/>
</dbReference>
<dbReference type="GO" id="GO:0046556">
    <property type="term" value="F:alpha-L-arabinofuranosidase activity"/>
    <property type="evidence" value="ECO:0007669"/>
    <property type="project" value="InterPro"/>
</dbReference>
<organism evidence="10 11">
    <name type="scientific">Exaiptasia diaphana</name>
    <name type="common">Tropical sea anemone</name>
    <name type="synonym">Aiptasia pulchella</name>
    <dbReference type="NCBI Taxonomy" id="2652724"/>
    <lineage>
        <taxon>Eukaryota</taxon>
        <taxon>Metazoa</taxon>
        <taxon>Cnidaria</taxon>
        <taxon>Anthozoa</taxon>
        <taxon>Hexacorallia</taxon>
        <taxon>Actiniaria</taxon>
        <taxon>Aiptasiidae</taxon>
        <taxon>Exaiptasia</taxon>
    </lineage>
</organism>
<evidence type="ECO:0000313" key="10">
    <source>
        <dbReference type="EnsemblMetazoa" id="XP_020914876.1"/>
    </source>
</evidence>
<dbReference type="PROSITE" id="PS50092">
    <property type="entry name" value="TSP1"/>
    <property type="match status" value="1"/>
</dbReference>
<evidence type="ECO:0000256" key="2">
    <source>
        <dbReference type="ARBA" id="ARBA00010011"/>
    </source>
</evidence>
<dbReference type="EnsemblMetazoa" id="XM_021059217.2">
    <property type="protein sequence ID" value="XP_020914876.1"/>
    <property type="gene ID" value="LOC110252396"/>
</dbReference>
<proteinExistence type="inferred from homology"/>
<dbReference type="Pfam" id="PF00040">
    <property type="entry name" value="fn2"/>
    <property type="match status" value="1"/>
</dbReference>
<evidence type="ECO:0000256" key="3">
    <source>
        <dbReference type="ARBA" id="ARBA00022525"/>
    </source>
</evidence>